<evidence type="ECO:0000313" key="1">
    <source>
        <dbReference type="EMBL" id="OOK72104.1"/>
    </source>
</evidence>
<dbReference type="Proteomes" id="UP000189229">
    <property type="component" value="Unassembled WGS sequence"/>
</dbReference>
<protein>
    <submittedName>
        <fullName evidence="1">Uncharacterized protein</fullName>
    </submittedName>
</protein>
<accession>A0A1V3WYP2</accession>
<organism evidence="1 2">
    <name type="scientific">Mycobacterium kansasii</name>
    <dbReference type="NCBI Taxonomy" id="1768"/>
    <lineage>
        <taxon>Bacteria</taxon>
        <taxon>Bacillati</taxon>
        <taxon>Actinomycetota</taxon>
        <taxon>Actinomycetes</taxon>
        <taxon>Mycobacteriales</taxon>
        <taxon>Mycobacteriaceae</taxon>
        <taxon>Mycobacterium</taxon>
    </lineage>
</organism>
<name>A0A1V3WYP2_MYCKA</name>
<sequence length="50" mass="5574">MFWESRAHRVDCNAPCRVCGDGFDCVRTAGISRLARPERTFDATSARSTP</sequence>
<comment type="caution">
    <text evidence="1">The sequence shown here is derived from an EMBL/GenBank/DDBJ whole genome shotgun (WGS) entry which is preliminary data.</text>
</comment>
<proteinExistence type="predicted"/>
<evidence type="ECO:0000313" key="2">
    <source>
        <dbReference type="Proteomes" id="UP000189229"/>
    </source>
</evidence>
<gene>
    <name evidence="1" type="ORF">BZL30_5415</name>
</gene>
<dbReference type="EMBL" id="MVBM01000005">
    <property type="protein sequence ID" value="OOK72104.1"/>
    <property type="molecule type" value="Genomic_DNA"/>
</dbReference>
<reference evidence="1 2" key="1">
    <citation type="submission" date="2017-02" db="EMBL/GenBank/DDBJ databases">
        <title>Complete genome sequences of Mycobacterium kansasii strains isolated from rhesus macaques.</title>
        <authorList>
            <person name="Panda A."/>
            <person name="Nagaraj S."/>
            <person name="Zhao X."/>
            <person name="Tettelin H."/>
            <person name="Detolla L.J."/>
        </authorList>
    </citation>
    <scope>NUCLEOTIDE SEQUENCE [LARGE SCALE GENOMIC DNA]</scope>
    <source>
        <strain evidence="1 2">11-3813</strain>
    </source>
</reference>
<dbReference type="AlphaFoldDB" id="A0A1V3WYP2"/>